<reference evidence="2" key="1">
    <citation type="submission" date="2017-02" db="EMBL/GenBank/DDBJ databases">
        <authorList>
            <person name="Tafer H."/>
            <person name="Lopandic K."/>
        </authorList>
    </citation>
    <scope>NUCLEOTIDE SEQUENCE [LARGE SCALE GENOMIC DNA]</scope>
    <source>
        <strain evidence="2">CBS 366.77</strain>
    </source>
</reference>
<sequence length="101" mass="11079">MTEFPESAYSVVAWILHCKICLALNRLPHLKGTLRSKLATHALLPYGSVGVGGKRKCSVAEVVWNLPVEQQMTSDQRAQIAIVIEFARTGPQNPYAATTTQ</sequence>
<evidence type="ECO:0000313" key="1">
    <source>
        <dbReference type="EMBL" id="RJE24531.1"/>
    </source>
</evidence>
<proteinExistence type="predicted"/>
<name>A0A3A3A597_9EURO</name>
<keyword evidence="2" id="KW-1185">Reference proteome</keyword>
<dbReference type="AlphaFoldDB" id="A0A3A3A597"/>
<dbReference type="Proteomes" id="UP000266188">
    <property type="component" value="Unassembled WGS sequence"/>
</dbReference>
<evidence type="ECO:0000313" key="2">
    <source>
        <dbReference type="Proteomes" id="UP000266188"/>
    </source>
</evidence>
<protein>
    <submittedName>
        <fullName evidence="1">Uncharacterized protein</fullName>
    </submittedName>
</protein>
<comment type="caution">
    <text evidence="1">The sequence shown here is derived from an EMBL/GenBank/DDBJ whole genome shotgun (WGS) entry which is preliminary data.</text>
</comment>
<organism evidence="1 2">
    <name type="scientific">Aspergillus sclerotialis</name>
    <dbReference type="NCBI Taxonomy" id="2070753"/>
    <lineage>
        <taxon>Eukaryota</taxon>
        <taxon>Fungi</taxon>
        <taxon>Dikarya</taxon>
        <taxon>Ascomycota</taxon>
        <taxon>Pezizomycotina</taxon>
        <taxon>Eurotiomycetes</taxon>
        <taxon>Eurotiomycetidae</taxon>
        <taxon>Eurotiales</taxon>
        <taxon>Aspergillaceae</taxon>
        <taxon>Aspergillus</taxon>
        <taxon>Aspergillus subgen. Polypaecilum</taxon>
    </lineage>
</organism>
<dbReference type="EMBL" id="MVGC01000077">
    <property type="protein sequence ID" value="RJE24531.1"/>
    <property type="molecule type" value="Genomic_DNA"/>
</dbReference>
<gene>
    <name evidence="1" type="ORF">PHISCL_03118</name>
</gene>
<accession>A0A3A3A597</accession>